<evidence type="ECO:0000313" key="2">
    <source>
        <dbReference type="Proteomes" id="UP001374584"/>
    </source>
</evidence>
<keyword evidence="2" id="KW-1185">Reference proteome</keyword>
<dbReference type="AlphaFoldDB" id="A0AAN9NRD0"/>
<name>A0AAN9NRD0_PHACN</name>
<proteinExistence type="predicted"/>
<dbReference type="EMBL" id="JAYMYR010000002">
    <property type="protein sequence ID" value="KAK7377636.1"/>
    <property type="molecule type" value="Genomic_DNA"/>
</dbReference>
<reference evidence="1 2" key="1">
    <citation type="submission" date="2024-01" db="EMBL/GenBank/DDBJ databases">
        <title>The genomes of 5 underutilized Papilionoideae crops provide insights into root nodulation and disease resistanc.</title>
        <authorList>
            <person name="Jiang F."/>
        </authorList>
    </citation>
    <scope>NUCLEOTIDE SEQUENCE [LARGE SCALE GENOMIC DNA]</scope>
    <source>
        <strain evidence="1">JINMINGXINNONG_FW02</strain>
        <tissue evidence="1">Leaves</tissue>
    </source>
</reference>
<gene>
    <name evidence="1" type="ORF">VNO80_03065</name>
</gene>
<sequence>MKNGDDPLQLRWSWFIHQTSVPVSLELKDTEVRAYRTDPVQFQCILFLIAYYLKLKMMFAVANRVTFDEVFYVDYEKFKGNIF</sequence>
<accession>A0AAN9NRD0</accession>
<organism evidence="1 2">
    <name type="scientific">Phaseolus coccineus</name>
    <name type="common">Scarlet runner bean</name>
    <name type="synonym">Phaseolus multiflorus</name>
    <dbReference type="NCBI Taxonomy" id="3886"/>
    <lineage>
        <taxon>Eukaryota</taxon>
        <taxon>Viridiplantae</taxon>
        <taxon>Streptophyta</taxon>
        <taxon>Embryophyta</taxon>
        <taxon>Tracheophyta</taxon>
        <taxon>Spermatophyta</taxon>
        <taxon>Magnoliopsida</taxon>
        <taxon>eudicotyledons</taxon>
        <taxon>Gunneridae</taxon>
        <taxon>Pentapetalae</taxon>
        <taxon>rosids</taxon>
        <taxon>fabids</taxon>
        <taxon>Fabales</taxon>
        <taxon>Fabaceae</taxon>
        <taxon>Papilionoideae</taxon>
        <taxon>50 kb inversion clade</taxon>
        <taxon>NPAAA clade</taxon>
        <taxon>indigoferoid/millettioid clade</taxon>
        <taxon>Phaseoleae</taxon>
        <taxon>Phaseolus</taxon>
    </lineage>
</organism>
<dbReference type="Proteomes" id="UP001374584">
    <property type="component" value="Unassembled WGS sequence"/>
</dbReference>
<protein>
    <submittedName>
        <fullName evidence="1">Uncharacterized protein</fullName>
    </submittedName>
</protein>
<evidence type="ECO:0000313" key="1">
    <source>
        <dbReference type="EMBL" id="KAK7377636.1"/>
    </source>
</evidence>
<comment type="caution">
    <text evidence="1">The sequence shown here is derived from an EMBL/GenBank/DDBJ whole genome shotgun (WGS) entry which is preliminary data.</text>
</comment>